<name>A0ABN0RCL1_9LIST</name>
<dbReference type="EMBL" id="AODF01000032">
    <property type="protein sequence ID" value="EUJ27402.1"/>
    <property type="molecule type" value="Genomic_DNA"/>
</dbReference>
<accession>A0ABN0RCL1</accession>
<dbReference type="Proteomes" id="UP000019249">
    <property type="component" value="Unassembled WGS sequence"/>
</dbReference>
<sequence length="269" mass="29755">MKKKVITLILLSFLISVFGSGLYPHSAKAIKNETIHRGVSEDTYEPTGNAEVGYPQIAIRSNRTAERTNLDEVVALADTAADEFPKEDAENRSKAVLKVLYEYFASGVVGHSWIVVFNSDRPGDFTSYGYHGGQGYTKNGTDPETGNDSAERKFHAEKVAKLDISGEEFSKKFEREYVPKLNLESYLTGKAMGLEGSLERGTYTPINNCTWFAGAVWKYATNDQDLVYEQPFNGSAHAEDWGMPFLTSVNKIADPGMLSESILLNVPTK</sequence>
<gene>
    <name evidence="1" type="ORF">MFLO_13073</name>
</gene>
<evidence type="ECO:0000313" key="1">
    <source>
        <dbReference type="EMBL" id="EUJ27402.1"/>
    </source>
</evidence>
<comment type="caution">
    <text evidence="1">The sequence shown here is derived from an EMBL/GenBank/DDBJ whole genome shotgun (WGS) entry which is preliminary data.</text>
</comment>
<keyword evidence="2" id="KW-1185">Reference proteome</keyword>
<evidence type="ECO:0000313" key="2">
    <source>
        <dbReference type="Proteomes" id="UP000019249"/>
    </source>
</evidence>
<dbReference type="RefSeq" id="WP_206538335.1">
    <property type="nucleotide sequence ID" value="NZ_AODF01000032.1"/>
</dbReference>
<reference evidence="1 2" key="1">
    <citation type="journal article" date="2014" name="Int. J. Syst. Evol. Microbiol.">
        <title>Listeria floridensis sp. nov., Listeria aquatica sp. nov., Listeria cornellensis sp. nov., Listeria riparia sp. nov. and Listeria grandensis sp. nov., from agricultural and natural environments.</title>
        <authorList>
            <person name="den Bakker H.C."/>
            <person name="Warchocki S."/>
            <person name="Wright E.M."/>
            <person name="Allred A.F."/>
            <person name="Ahlstrom C."/>
            <person name="Manuel C.S."/>
            <person name="Stasiewicz M.J."/>
            <person name="Burrell A."/>
            <person name="Roof S."/>
            <person name="Strawn L."/>
            <person name="Fortes E.D."/>
            <person name="Nightingale K.K."/>
            <person name="Kephart D."/>
            <person name="Wiedmann M."/>
        </authorList>
    </citation>
    <scope>NUCLEOTIDE SEQUENCE [LARGE SCALE GENOMIC DNA]</scope>
    <source>
        <strain evidence="1 2">FSL S10-1187</strain>
    </source>
</reference>
<organism evidence="1 2">
    <name type="scientific">Listeria floridensis FSL S10-1187</name>
    <dbReference type="NCBI Taxonomy" id="1265817"/>
    <lineage>
        <taxon>Bacteria</taxon>
        <taxon>Bacillati</taxon>
        <taxon>Bacillota</taxon>
        <taxon>Bacilli</taxon>
        <taxon>Bacillales</taxon>
        <taxon>Listeriaceae</taxon>
        <taxon>Listeria</taxon>
    </lineage>
</organism>
<protein>
    <submittedName>
        <fullName evidence="1">Uncharacterized protein</fullName>
    </submittedName>
</protein>
<proteinExistence type="predicted"/>